<dbReference type="EMBL" id="WNZZ01000007">
    <property type="protein sequence ID" value="MUG23239.1"/>
    <property type="molecule type" value="Genomic_DNA"/>
</dbReference>
<reference evidence="2 4" key="1">
    <citation type="submission" date="2014-04" db="EMBL/GenBank/DDBJ databases">
        <authorList>
            <person name="Bishop-Lilly K.A."/>
            <person name="Broomall S.M."/>
            <person name="Chain P.S."/>
            <person name="Chertkov O."/>
            <person name="Coyne S.R."/>
            <person name="Daligault H.E."/>
            <person name="Davenport K.W."/>
            <person name="Erkkila T."/>
            <person name="Frey K.G."/>
            <person name="Gibbons H.S."/>
            <person name="Gu W."/>
            <person name="Jaissle J."/>
            <person name="Johnson S.L."/>
            <person name="Koroleva G.I."/>
            <person name="Ladner J.T."/>
            <person name="Lo C.-C."/>
            <person name="Minogue T.D."/>
            <person name="Munk C."/>
            <person name="Palacios G.F."/>
            <person name="Redden C.L."/>
            <person name="Rosenzweig C.N."/>
            <person name="Scholz M.B."/>
            <person name="Teshima H."/>
            <person name="Xu Y."/>
        </authorList>
    </citation>
    <scope>NUCLEOTIDE SEQUENCE [LARGE SCALE GENOMIC DNA]</scope>
    <source>
        <strain evidence="2 4">8244</strain>
    </source>
</reference>
<dbReference type="OrthoDB" id="2664158at2"/>
<evidence type="ECO:0000313" key="3">
    <source>
        <dbReference type="EMBL" id="MUG23239.1"/>
    </source>
</evidence>
<evidence type="ECO:0000313" key="5">
    <source>
        <dbReference type="Proteomes" id="UP000442469"/>
    </source>
</evidence>
<dbReference type="HOGENOM" id="CLU_1957392_0_0_9"/>
<evidence type="ECO:0000313" key="2">
    <source>
        <dbReference type="EMBL" id="KFN05893.1"/>
    </source>
</evidence>
<gene>
    <name evidence="2" type="ORF">DJ90_223</name>
    <name evidence="3" type="ORF">GNQ08_12565</name>
</gene>
<dbReference type="PATRIC" id="fig|44252.3.peg.4491"/>
<dbReference type="EMBL" id="JMQA01000038">
    <property type="protein sequence ID" value="KFN05893.1"/>
    <property type="molecule type" value="Genomic_DNA"/>
</dbReference>
<evidence type="ECO:0000313" key="4">
    <source>
        <dbReference type="Proteomes" id="UP000029278"/>
    </source>
</evidence>
<dbReference type="Proteomes" id="UP000029278">
    <property type="component" value="Unassembled WGS sequence"/>
</dbReference>
<dbReference type="Proteomes" id="UP000442469">
    <property type="component" value="Unassembled WGS sequence"/>
</dbReference>
<keyword evidence="1" id="KW-1133">Transmembrane helix</keyword>
<dbReference type="STRING" id="44252.DJ90_223"/>
<dbReference type="RefSeq" id="WP_036625688.1">
    <property type="nucleotide sequence ID" value="NZ_BGML01000002.1"/>
</dbReference>
<name>A0A090Z6A9_PAEMA</name>
<dbReference type="GeneID" id="77009274"/>
<accession>A0A090Z6A9</accession>
<reference evidence="3 5" key="2">
    <citation type="submission" date="2019-11" db="EMBL/GenBank/DDBJ databases">
        <title>Draft genome sequences of five Paenibacillus species of dairy origin.</title>
        <authorList>
            <person name="Olajide A.M."/>
            <person name="Chen S."/>
            <person name="Lapointe G."/>
        </authorList>
    </citation>
    <scope>NUCLEOTIDE SEQUENCE [LARGE SCALE GENOMIC DNA]</scope>
    <source>
        <strain evidence="3 5">3CT49</strain>
    </source>
</reference>
<dbReference type="AlphaFoldDB" id="A0A090Z6A9"/>
<keyword evidence="1" id="KW-0472">Membrane</keyword>
<evidence type="ECO:0000256" key="1">
    <source>
        <dbReference type="SAM" id="Phobius"/>
    </source>
</evidence>
<feature type="transmembrane region" description="Helical" evidence="1">
    <location>
        <begin position="6"/>
        <end position="29"/>
    </location>
</feature>
<comment type="caution">
    <text evidence="2">The sequence shown here is derived from an EMBL/GenBank/DDBJ whole genome shotgun (WGS) entry which is preliminary data.</text>
</comment>
<proteinExistence type="predicted"/>
<keyword evidence="1" id="KW-0812">Transmembrane</keyword>
<protein>
    <submittedName>
        <fullName evidence="2">Uncharacterized protein</fullName>
    </submittedName>
</protein>
<keyword evidence="4" id="KW-1185">Reference proteome</keyword>
<organism evidence="2 4">
    <name type="scientific">Paenibacillus macerans</name>
    <name type="common">Bacillus macerans</name>
    <dbReference type="NCBI Taxonomy" id="44252"/>
    <lineage>
        <taxon>Bacteria</taxon>
        <taxon>Bacillati</taxon>
        <taxon>Bacillota</taxon>
        <taxon>Bacilli</taxon>
        <taxon>Bacillales</taxon>
        <taxon>Paenibacillaceae</taxon>
        <taxon>Paenibacillus</taxon>
    </lineage>
</organism>
<sequence length="128" mass="14180">MSETTIVSLLIVFGLITGSLTLIAALKTLRANQKTQRERQDILDNGIRAKALIHSVQQTSSSINDRPGIQLDLTVTQEDGQTFRATVKTFISVVHIPRYQEGAVIDVKYKLVGNERKVEVEEAYIPSA</sequence>